<dbReference type="EMBL" id="AMQN01007937">
    <property type="status" value="NOT_ANNOTATED_CDS"/>
    <property type="molecule type" value="Genomic_DNA"/>
</dbReference>
<reference evidence="4" key="1">
    <citation type="submission" date="2012-12" db="EMBL/GenBank/DDBJ databases">
        <authorList>
            <person name="Hellsten U."/>
            <person name="Grimwood J."/>
            <person name="Chapman J.A."/>
            <person name="Shapiro H."/>
            <person name="Aerts A."/>
            <person name="Otillar R.P."/>
            <person name="Terry A.Y."/>
            <person name="Boore J.L."/>
            <person name="Simakov O."/>
            <person name="Marletaz F."/>
            <person name="Cho S.-J."/>
            <person name="Edsinger-Gonzales E."/>
            <person name="Havlak P."/>
            <person name="Kuo D.-H."/>
            <person name="Larsson T."/>
            <person name="Lv J."/>
            <person name="Arendt D."/>
            <person name="Savage R."/>
            <person name="Osoegawa K."/>
            <person name="de Jong P."/>
            <person name="Lindberg D.R."/>
            <person name="Seaver E.C."/>
            <person name="Weisblat D.A."/>
            <person name="Putnam N.H."/>
            <person name="Grigoriev I.V."/>
            <person name="Rokhsar D.S."/>
        </authorList>
    </citation>
    <scope>NUCLEOTIDE SEQUENCE</scope>
    <source>
        <strain evidence="4">I ESC-2004</strain>
    </source>
</reference>
<keyword evidence="1" id="KW-0812">Transmembrane</keyword>
<dbReference type="EnsemblMetazoa" id="CapteT216147">
    <property type="protein sequence ID" value="CapteP216147"/>
    <property type="gene ID" value="CapteG216147"/>
</dbReference>
<keyword evidence="1" id="KW-0472">Membrane</keyword>
<gene>
    <name evidence="2" type="ORF">CAPTEDRAFT_216147</name>
</gene>
<keyword evidence="4" id="KW-1185">Reference proteome</keyword>
<sequence length="181" mass="20490">MLTAEEIVDFWREWTASPAIDLDKVVIRNPHANVEVPASSRALLNTIATCQHRRELYCTILLLLLACITISALAFLRCISISLRTRTKPGESQTGTELMEDLPEIYDICKGPGCPESQTEKYNVLHLKSEVCKCCLHRHLKRFLKEITKSKKNVGACAHGCCKHKMLNQHSDQRVTQSIMQ</sequence>
<dbReference type="Proteomes" id="UP000014760">
    <property type="component" value="Unassembled WGS sequence"/>
</dbReference>
<feature type="transmembrane region" description="Helical" evidence="1">
    <location>
        <begin position="56"/>
        <end position="76"/>
    </location>
</feature>
<reference evidence="3" key="3">
    <citation type="submission" date="2015-06" db="UniProtKB">
        <authorList>
            <consortium name="EnsemblMetazoa"/>
        </authorList>
    </citation>
    <scope>IDENTIFICATION</scope>
</reference>
<evidence type="ECO:0000313" key="2">
    <source>
        <dbReference type="EMBL" id="ELU05095.1"/>
    </source>
</evidence>
<evidence type="ECO:0000313" key="3">
    <source>
        <dbReference type="EnsemblMetazoa" id="CapteP216147"/>
    </source>
</evidence>
<dbReference type="AlphaFoldDB" id="R7UFY5"/>
<protein>
    <submittedName>
        <fullName evidence="2 3">Uncharacterized protein</fullName>
    </submittedName>
</protein>
<dbReference type="HOGENOM" id="CLU_1662472_0_0_1"/>
<reference evidence="2 4" key="2">
    <citation type="journal article" date="2013" name="Nature">
        <title>Insights into bilaterian evolution from three spiralian genomes.</title>
        <authorList>
            <person name="Simakov O."/>
            <person name="Marletaz F."/>
            <person name="Cho S.J."/>
            <person name="Edsinger-Gonzales E."/>
            <person name="Havlak P."/>
            <person name="Hellsten U."/>
            <person name="Kuo D.H."/>
            <person name="Larsson T."/>
            <person name="Lv J."/>
            <person name="Arendt D."/>
            <person name="Savage R."/>
            <person name="Osoegawa K."/>
            <person name="de Jong P."/>
            <person name="Grimwood J."/>
            <person name="Chapman J.A."/>
            <person name="Shapiro H."/>
            <person name="Aerts A."/>
            <person name="Otillar R.P."/>
            <person name="Terry A.Y."/>
            <person name="Boore J.L."/>
            <person name="Grigoriev I.V."/>
            <person name="Lindberg D.R."/>
            <person name="Seaver E.C."/>
            <person name="Weisblat D.A."/>
            <person name="Putnam N.H."/>
            <person name="Rokhsar D.S."/>
        </authorList>
    </citation>
    <scope>NUCLEOTIDE SEQUENCE</scope>
    <source>
        <strain evidence="2 4">I ESC-2004</strain>
    </source>
</reference>
<keyword evidence="1" id="KW-1133">Transmembrane helix</keyword>
<name>R7UFY5_CAPTE</name>
<evidence type="ECO:0000256" key="1">
    <source>
        <dbReference type="SAM" id="Phobius"/>
    </source>
</evidence>
<accession>R7UFY5</accession>
<organism evidence="2">
    <name type="scientific">Capitella teleta</name>
    <name type="common">Polychaete worm</name>
    <dbReference type="NCBI Taxonomy" id="283909"/>
    <lineage>
        <taxon>Eukaryota</taxon>
        <taxon>Metazoa</taxon>
        <taxon>Spiralia</taxon>
        <taxon>Lophotrochozoa</taxon>
        <taxon>Annelida</taxon>
        <taxon>Polychaeta</taxon>
        <taxon>Sedentaria</taxon>
        <taxon>Scolecida</taxon>
        <taxon>Capitellidae</taxon>
        <taxon>Capitella</taxon>
    </lineage>
</organism>
<dbReference type="EMBL" id="KB301772">
    <property type="protein sequence ID" value="ELU05095.1"/>
    <property type="molecule type" value="Genomic_DNA"/>
</dbReference>
<evidence type="ECO:0000313" key="4">
    <source>
        <dbReference type="Proteomes" id="UP000014760"/>
    </source>
</evidence>
<proteinExistence type="predicted"/>